<reference evidence="8" key="1">
    <citation type="submission" date="2018-10" db="EMBL/GenBank/DDBJ databases">
        <title>De novo assembly of a Great Dane genome.</title>
        <authorList>
            <person name="Kidd J.M."/>
            <person name="Pendleton A.L."/>
            <person name="Shen F."/>
            <person name="Emery S."/>
        </authorList>
    </citation>
    <scope>NUCLEOTIDE SEQUENCE [LARGE SCALE GENOMIC DNA]</scope>
    <source>
        <strain evidence="8">Great Dane</strain>
    </source>
</reference>
<dbReference type="FunFam" id="2.60.120.920:FF:000040">
    <property type="entry name" value="Ret finger protein-like 4A"/>
    <property type="match status" value="1"/>
</dbReference>
<dbReference type="PROSITE" id="PS50188">
    <property type="entry name" value="B302_SPRY"/>
    <property type="match status" value="1"/>
</dbReference>
<dbReference type="Pfam" id="PF13765">
    <property type="entry name" value="PRY"/>
    <property type="match status" value="1"/>
</dbReference>
<evidence type="ECO:0000256" key="4">
    <source>
        <dbReference type="PROSITE-ProRule" id="PRU00175"/>
    </source>
</evidence>
<dbReference type="SMART" id="SM00589">
    <property type="entry name" value="PRY"/>
    <property type="match status" value="1"/>
</dbReference>
<dbReference type="Gene3D" id="3.30.40.10">
    <property type="entry name" value="Zinc/RING finger domain, C3HC4 (zinc finger)"/>
    <property type="match status" value="1"/>
</dbReference>
<evidence type="ECO:0000259" key="6">
    <source>
        <dbReference type="PROSITE" id="PS50089"/>
    </source>
</evidence>
<dbReference type="InterPro" id="IPR003877">
    <property type="entry name" value="SPRY_dom"/>
</dbReference>
<dbReference type="GO" id="GO:0008270">
    <property type="term" value="F:zinc ion binding"/>
    <property type="evidence" value="ECO:0007669"/>
    <property type="project" value="UniProtKB-KW"/>
</dbReference>
<keyword evidence="2 4" id="KW-0863">Zinc-finger</keyword>
<keyword evidence="1" id="KW-0479">Metal-binding</keyword>
<proteinExistence type="predicted"/>
<evidence type="ECO:0008006" key="10">
    <source>
        <dbReference type="Google" id="ProtNLM"/>
    </source>
</evidence>
<dbReference type="InterPro" id="IPR013083">
    <property type="entry name" value="Znf_RING/FYVE/PHD"/>
</dbReference>
<dbReference type="PROSITE" id="PS00518">
    <property type="entry name" value="ZF_RING_1"/>
    <property type="match status" value="1"/>
</dbReference>
<evidence type="ECO:0000256" key="3">
    <source>
        <dbReference type="ARBA" id="ARBA00022833"/>
    </source>
</evidence>
<dbReference type="InterPro" id="IPR006574">
    <property type="entry name" value="PRY"/>
</dbReference>
<dbReference type="InterPro" id="IPR050143">
    <property type="entry name" value="TRIM/RBCC"/>
</dbReference>
<dbReference type="GO" id="GO:0005737">
    <property type="term" value="C:cytoplasm"/>
    <property type="evidence" value="ECO:0007669"/>
    <property type="project" value="UniProtKB-ARBA"/>
</dbReference>
<dbReference type="InterPro" id="IPR001841">
    <property type="entry name" value="Znf_RING"/>
</dbReference>
<dbReference type="AlphaFoldDB" id="A0A8C0QRT7"/>
<dbReference type="Proteomes" id="UP000694542">
    <property type="component" value="Chromosome 16"/>
</dbReference>
<dbReference type="Pfam" id="PF15227">
    <property type="entry name" value="zf-C3HC4_4"/>
    <property type="match status" value="1"/>
</dbReference>
<keyword evidence="5" id="KW-0175">Coiled coil</keyword>
<protein>
    <recommendedName>
        <fullName evidence="10">Tripartite motif family like 1</fullName>
    </recommendedName>
</protein>
<sequence length="555" mass="63012">MSFFVKMSTSDLMENLREELTCFICLDYFTSPVTTECGHSFCLLCLLRSWEEHNTPLSCPECWRTLESPHFQPNERLGRLAGIGKQLRSQVLQSEGELDASGRMLAGTKVSSDDEQGVNAFSSQCHGINRLHPSSEAEERHKVRLAAQYKSQNTIHVPSLIPIIFSIGDNHGWWSPGTGPQTWRGSCFTLCVRSCSSCFYWSSRFLHKLVLCSSATENLFLFQEKLKEILNLLHKKRKETQVILTHEKERVILCKEETKACKQVVVSEYAKMHQFLKEEEQLQLQLLEKEERENMKKLRDNEIKLTQQIRSLSKMIEQIESTCQSSIIESFEDMKGTLERSEPLLLQCPEATTTGLTLCRITGMREMLKKFSTDITLDPATANAYLVLSEDLKSVRHGGIRQHLPDNPERFDQSATVLGAQIFTCGRHYWEVEVGNKTEWEVGICKDSVSRKGNLPKPPGDLFSLIGLKIGDDYSLWVSSPLKGQHVREPVHKVGVFLDYESGHIAFYNVTDESLIYSFPPTSFQEALRPIFSPCLPNEGTNTGPLIICSPNSYI</sequence>
<dbReference type="InterPro" id="IPR017907">
    <property type="entry name" value="Znf_RING_CS"/>
</dbReference>
<organism evidence="8 9">
    <name type="scientific">Canis lupus familiaris</name>
    <name type="common">Dog</name>
    <name type="synonym">Canis familiaris</name>
    <dbReference type="NCBI Taxonomy" id="9615"/>
    <lineage>
        <taxon>Eukaryota</taxon>
        <taxon>Metazoa</taxon>
        <taxon>Chordata</taxon>
        <taxon>Craniata</taxon>
        <taxon>Vertebrata</taxon>
        <taxon>Euteleostomi</taxon>
        <taxon>Mammalia</taxon>
        <taxon>Eutheria</taxon>
        <taxon>Laurasiatheria</taxon>
        <taxon>Carnivora</taxon>
        <taxon>Caniformia</taxon>
        <taxon>Canidae</taxon>
        <taxon>Canis</taxon>
    </lineage>
</organism>
<dbReference type="InterPro" id="IPR013320">
    <property type="entry name" value="ConA-like_dom_sf"/>
</dbReference>
<accession>A0A8C0QRT7</accession>
<keyword evidence="3" id="KW-0862">Zinc</keyword>
<name>A0A8C0QRT7_CANLF</name>
<evidence type="ECO:0000256" key="5">
    <source>
        <dbReference type="SAM" id="Coils"/>
    </source>
</evidence>
<evidence type="ECO:0000313" key="8">
    <source>
        <dbReference type="Ensembl" id="ENSCAFP00040014040.1"/>
    </source>
</evidence>
<dbReference type="SMART" id="SM00184">
    <property type="entry name" value="RING"/>
    <property type="match status" value="1"/>
</dbReference>
<evidence type="ECO:0000256" key="2">
    <source>
        <dbReference type="ARBA" id="ARBA00022771"/>
    </source>
</evidence>
<dbReference type="InterPro" id="IPR001870">
    <property type="entry name" value="B30.2/SPRY"/>
</dbReference>
<dbReference type="SUPFAM" id="SSF57850">
    <property type="entry name" value="RING/U-box"/>
    <property type="match status" value="1"/>
</dbReference>
<dbReference type="InterPro" id="IPR003879">
    <property type="entry name" value="Butyrophylin_SPRY"/>
</dbReference>
<feature type="coiled-coil region" evidence="5">
    <location>
        <begin position="272"/>
        <end position="315"/>
    </location>
</feature>
<evidence type="ECO:0000313" key="9">
    <source>
        <dbReference type="Proteomes" id="UP000694542"/>
    </source>
</evidence>
<dbReference type="InterPro" id="IPR043136">
    <property type="entry name" value="B30.2/SPRY_sf"/>
</dbReference>
<feature type="domain" description="B30.2/SPRY" evidence="7">
    <location>
        <begin position="354"/>
        <end position="548"/>
    </location>
</feature>
<evidence type="ECO:0000256" key="1">
    <source>
        <dbReference type="ARBA" id="ARBA00022723"/>
    </source>
</evidence>
<evidence type="ECO:0000259" key="7">
    <source>
        <dbReference type="PROSITE" id="PS50188"/>
    </source>
</evidence>
<reference evidence="8" key="2">
    <citation type="submission" date="2025-08" db="UniProtKB">
        <authorList>
            <consortium name="Ensembl"/>
        </authorList>
    </citation>
    <scope>IDENTIFICATION</scope>
</reference>
<feature type="domain" description="RING-type" evidence="6">
    <location>
        <begin position="22"/>
        <end position="62"/>
    </location>
</feature>
<dbReference type="Pfam" id="PF00622">
    <property type="entry name" value="SPRY"/>
    <property type="match status" value="1"/>
</dbReference>
<dbReference type="Ensembl" id="ENSCAFT00040016209.1">
    <property type="protein sequence ID" value="ENSCAFP00040014040.1"/>
    <property type="gene ID" value="ENSCAFG00040008640.1"/>
</dbReference>
<dbReference type="SMART" id="SM00449">
    <property type="entry name" value="SPRY"/>
    <property type="match status" value="1"/>
</dbReference>
<dbReference type="CDD" id="cd16594">
    <property type="entry name" value="RING-HC_TRIM7-like_C-IV"/>
    <property type="match status" value="1"/>
</dbReference>
<dbReference type="PANTHER" id="PTHR24103">
    <property type="entry name" value="E3 UBIQUITIN-PROTEIN LIGASE TRIM"/>
    <property type="match status" value="1"/>
</dbReference>
<dbReference type="SUPFAM" id="SSF49899">
    <property type="entry name" value="Concanavalin A-like lectins/glucanases"/>
    <property type="match status" value="1"/>
</dbReference>
<dbReference type="Gene3D" id="2.60.120.920">
    <property type="match status" value="1"/>
</dbReference>
<dbReference type="CDD" id="cd13733">
    <property type="entry name" value="SPRY_PRY_C-I_1"/>
    <property type="match status" value="1"/>
</dbReference>
<dbReference type="PRINTS" id="PR01407">
    <property type="entry name" value="BUTYPHLNCDUF"/>
</dbReference>
<dbReference type="PROSITE" id="PS50089">
    <property type="entry name" value="ZF_RING_2"/>
    <property type="match status" value="1"/>
</dbReference>